<evidence type="ECO:0000256" key="4">
    <source>
        <dbReference type="ARBA" id="ARBA00022793"/>
    </source>
</evidence>
<evidence type="ECO:0000256" key="8">
    <source>
        <dbReference type="ARBA" id="ARBA00025802"/>
    </source>
</evidence>
<proteinExistence type="inferred from homology"/>
<dbReference type="CDD" id="cd06829">
    <property type="entry name" value="PLPDE_III_CANSDC"/>
    <property type="match status" value="1"/>
</dbReference>
<reference evidence="12 13" key="1">
    <citation type="submission" date="2023-10" db="EMBL/GenBank/DDBJ databases">
        <title>Rubellicoccus peritrichatus gen. nov., sp. nov., isolated from an algae of coral reef tank.</title>
        <authorList>
            <person name="Luo J."/>
        </authorList>
    </citation>
    <scope>NUCLEOTIDE SEQUENCE [LARGE SCALE GENOMIC DNA]</scope>
    <source>
        <strain evidence="12 13">CR14</strain>
    </source>
</reference>
<sequence length="399" mass="44485">MSQDPTPDFTPQRLKALEEIPVDALPSPCYVIHLGCLEDNGKLLASIKECTGARILLAQKGFACWATYPILSKYLDGTTASGVHEALLGLEKFDGEVHVYSPAFTETDIEKLSHFAHTVVFNTIDQFTRFGPVLDTKVERGLRVNPEHSTVDTELYDPAASGSRLGSTLEALERFEKEADHPIEIDGLHFHTLCEQDSDALEETALIFEEKFQPWLKRVKWLNFGGGHHITRPGYDIDRLCRVIDHFKRKYNVDVYLEPGEAVALHTGILSVTVLDIMQAGEIKNVIVDSSATCHMPDVLEMPYRPRISGAGDAGEFANTYRLGGMSCLAGDIIGDYSFKEPLTIGSKLRLLDMSHYTMVKNTTFNGVPLPAIALYDPKTKNTNLIRKFGYADYRDRLS</sequence>
<evidence type="ECO:0000256" key="3">
    <source>
        <dbReference type="ARBA" id="ARBA00013633"/>
    </source>
</evidence>
<dbReference type="KEGG" id="puo:RZN69_20160"/>
<dbReference type="PANTHER" id="PTHR43727:SF1">
    <property type="entry name" value="CARBOXYNORSPERMIDINE_CARBOXYSPERMIDINE DECARBOXYLASE"/>
    <property type="match status" value="1"/>
</dbReference>
<dbReference type="SUPFAM" id="SSF51419">
    <property type="entry name" value="PLP-binding barrel"/>
    <property type="match status" value="1"/>
</dbReference>
<keyword evidence="7 12" id="KW-0456">Lyase</keyword>
<evidence type="ECO:0000256" key="9">
    <source>
        <dbReference type="ARBA" id="ARBA00047351"/>
    </source>
</evidence>
<keyword evidence="4" id="KW-0210">Decarboxylase</keyword>
<evidence type="ECO:0000256" key="5">
    <source>
        <dbReference type="ARBA" id="ARBA00022898"/>
    </source>
</evidence>
<dbReference type="EMBL" id="CP136920">
    <property type="protein sequence ID" value="WOO40941.1"/>
    <property type="molecule type" value="Genomic_DNA"/>
</dbReference>
<accession>A0AAQ3L8A7</accession>
<evidence type="ECO:0000313" key="13">
    <source>
        <dbReference type="Proteomes" id="UP001304300"/>
    </source>
</evidence>
<evidence type="ECO:0000256" key="10">
    <source>
        <dbReference type="ARBA" id="ARBA00047389"/>
    </source>
</evidence>
<comment type="catalytic activity">
    <reaction evidence="10">
        <text>carboxynorspermidine + H(+) = norspermidine + CO2</text>
        <dbReference type="Rhea" id="RHEA:34099"/>
        <dbReference type="ChEBI" id="CHEBI:15378"/>
        <dbReference type="ChEBI" id="CHEBI:16526"/>
        <dbReference type="ChEBI" id="CHEBI:57920"/>
        <dbReference type="ChEBI" id="CHEBI:65070"/>
        <dbReference type="EC" id="4.1.1.96"/>
    </reaction>
</comment>
<evidence type="ECO:0000256" key="7">
    <source>
        <dbReference type="ARBA" id="ARBA00023239"/>
    </source>
</evidence>
<dbReference type="RefSeq" id="WP_317833206.1">
    <property type="nucleotide sequence ID" value="NZ_CP136920.1"/>
</dbReference>
<evidence type="ECO:0000256" key="11">
    <source>
        <dbReference type="PIRSR" id="PIRSR038941-1"/>
    </source>
</evidence>
<dbReference type="EC" id="4.1.1.96" evidence="2"/>
<comment type="cofactor">
    <cofactor evidence="1">
        <name>pyridoxal 5'-phosphate</name>
        <dbReference type="ChEBI" id="CHEBI:597326"/>
    </cofactor>
</comment>
<dbReference type="PANTHER" id="PTHR43727">
    <property type="entry name" value="DIAMINOPIMELATE DECARBOXYLASE"/>
    <property type="match status" value="1"/>
</dbReference>
<dbReference type="GO" id="GO:0009089">
    <property type="term" value="P:lysine biosynthetic process via diaminopimelate"/>
    <property type="evidence" value="ECO:0007669"/>
    <property type="project" value="TreeGrafter"/>
</dbReference>
<keyword evidence="13" id="KW-1185">Reference proteome</keyword>
<dbReference type="Proteomes" id="UP001304300">
    <property type="component" value="Chromosome"/>
</dbReference>
<evidence type="ECO:0000256" key="2">
    <source>
        <dbReference type="ARBA" id="ARBA00012259"/>
    </source>
</evidence>
<comment type="catalytic activity">
    <reaction evidence="9">
        <text>carboxyspermidine + H(+) = spermidine + CO2</text>
        <dbReference type="Rhea" id="RHEA:34095"/>
        <dbReference type="ChEBI" id="CHEBI:15378"/>
        <dbReference type="ChEBI" id="CHEBI:16526"/>
        <dbReference type="ChEBI" id="CHEBI:57834"/>
        <dbReference type="ChEBI" id="CHEBI:65072"/>
        <dbReference type="EC" id="4.1.1.96"/>
    </reaction>
</comment>
<evidence type="ECO:0000313" key="12">
    <source>
        <dbReference type="EMBL" id="WOO40941.1"/>
    </source>
</evidence>
<dbReference type="InterPro" id="IPR009006">
    <property type="entry name" value="Ala_racemase/Decarboxylase_C"/>
</dbReference>
<dbReference type="AlphaFoldDB" id="A0AAQ3L8A7"/>
<dbReference type="NCBIfam" id="TIGR01047">
    <property type="entry name" value="nspC"/>
    <property type="match status" value="1"/>
</dbReference>
<dbReference type="InterPro" id="IPR005730">
    <property type="entry name" value="Nsp_de-COase"/>
</dbReference>
<feature type="binding site" evidence="11">
    <location>
        <position position="261"/>
    </location>
    <ligand>
        <name>substrate</name>
    </ligand>
</feature>
<dbReference type="InterPro" id="IPR029066">
    <property type="entry name" value="PLP-binding_barrel"/>
</dbReference>
<dbReference type="Gene3D" id="3.20.20.10">
    <property type="entry name" value="Alanine racemase"/>
    <property type="match status" value="1"/>
</dbReference>
<keyword evidence="6" id="KW-0745">Spermidine biosynthesis</keyword>
<name>A0AAQ3L8A7_9BACT</name>
<evidence type="ECO:0000256" key="1">
    <source>
        <dbReference type="ARBA" id="ARBA00001933"/>
    </source>
</evidence>
<organism evidence="12 13">
    <name type="scientific">Rubellicoccus peritrichatus</name>
    <dbReference type="NCBI Taxonomy" id="3080537"/>
    <lineage>
        <taxon>Bacteria</taxon>
        <taxon>Pseudomonadati</taxon>
        <taxon>Verrucomicrobiota</taxon>
        <taxon>Opitutia</taxon>
        <taxon>Puniceicoccales</taxon>
        <taxon>Cerasicoccaceae</taxon>
        <taxon>Rubellicoccus</taxon>
    </lineage>
</organism>
<dbReference type="Gene3D" id="2.40.37.10">
    <property type="entry name" value="Lyase, Ornithine Decarboxylase, Chain A, domain 1"/>
    <property type="match status" value="1"/>
</dbReference>
<comment type="similarity">
    <text evidence="8">Belongs to the Orn/Lys/Arg decarboxylase class-II family. NspC subfamily.</text>
</comment>
<evidence type="ECO:0000256" key="6">
    <source>
        <dbReference type="ARBA" id="ARBA00023066"/>
    </source>
</evidence>
<gene>
    <name evidence="12" type="primary">nspC</name>
    <name evidence="12" type="ORF">RZN69_20160</name>
</gene>
<dbReference type="GO" id="GO:0008836">
    <property type="term" value="F:diaminopimelate decarboxylase activity"/>
    <property type="evidence" value="ECO:0007669"/>
    <property type="project" value="TreeGrafter"/>
</dbReference>
<protein>
    <recommendedName>
        <fullName evidence="3">Carboxynorspermidine/carboxyspermidine decarboxylase</fullName>
        <ecNumber evidence="2">4.1.1.96</ecNumber>
    </recommendedName>
</protein>
<feature type="binding site" evidence="11">
    <location>
        <position position="298"/>
    </location>
    <ligand>
        <name>substrate</name>
    </ligand>
</feature>
<dbReference type="GO" id="GO:0008295">
    <property type="term" value="P:spermidine biosynthetic process"/>
    <property type="evidence" value="ECO:0007669"/>
    <property type="project" value="UniProtKB-KW"/>
</dbReference>
<dbReference type="PIRSF" id="PIRSF038941">
    <property type="entry name" value="NspC"/>
    <property type="match status" value="1"/>
</dbReference>
<keyword evidence="5" id="KW-0663">Pyridoxal phosphate</keyword>
<dbReference type="SUPFAM" id="SSF50621">
    <property type="entry name" value="Alanine racemase C-terminal domain-like"/>
    <property type="match status" value="1"/>
</dbReference>
<dbReference type="GO" id="GO:0045312">
    <property type="term" value="P:nor-spermidine biosynthetic process"/>
    <property type="evidence" value="ECO:0007669"/>
    <property type="project" value="InterPro"/>
</dbReference>